<dbReference type="PANTHER" id="PTHR41771">
    <property type="entry name" value="MEMBRANE PROTEIN-RELATED"/>
    <property type="match status" value="1"/>
</dbReference>
<evidence type="ECO:0000256" key="1">
    <source>
        <dbReference type="SAM" id="Phobius"/>
    </source>
</evidence>
<accession>A0A0R1HHA0</accession>
<proteinExistence type="predicted"/>
<evidence type="ECO:0000313" key="3">
    <source>
        <dbReference type="Proteomes" id="UP000051450"/>
    </source>
</evidence>
<dbReference type="PATRIC" id="fig|1423719.4.peg.910"/>
<evidence type="ECO:0000313" key="2">
    <source>
        <dbReference type="EMBL" id="KRK45934.1"/>
    </source>
</evidence>
<feature type="transmembrane region" description="Helical" evidence="1">
    <location>
        <begin position="199"/>
        <end position="221"/>
    </location>
</feature>
<keyword evidence="1" id="KW-1133">Transmembrane helix</keyword>
<comment type="caution">
    <text evidence="2">The sequence shown here is derived from an EMBL/GenBank/DDBJ whole genome shotgun (WGS) entry which is preliminary data.</text>
</comment>
<protein>
    <submittedName>
        <fullName evidence="2">Multitransmembrane protein</fullName>
    </submittedName>
</protein>
<dbReference type="Pfam" id="PF07907">
    <property type="entry name" value="YibE_F"/>
    <property type="match status" value="1"/>
</dbReference>
<dbReference type="PANTHER" id="PTHR41771:SF1">
    <property type="entry name" value="MEMBRANE PROTEIN"/>
    <property type="match status" value="1"/>
</dbReference>
<feature type="transmembrane region" description="Helical" evidence="1">
    <location>
        <begin position="330"/>
        <end position="357"/>
    </location>
</feature>
<dbReference type="Proteomes" id="UP000051450">
    <property type="component" value="Unassembled WGS sequence"/>
</dbReference>
<gene>
    <name evidence="2" type="ORF">FC66_GL000894</name>
</gene>
<feature type="transmembrane region" description="Helical" evidence="1">
    <location>
        <begin position="298"/>
        <end position="318"/>
    </location>
</feature>
<sequence>MKQLFYKNLILILTIVIGGLFVLGVKFDQALYSDTIVKITQVTDDKTEKVTDEFENKDTQTKQKISGIVMNGKYQGQKIVLPNTYSSSRANDQKYQKNDQVFVTVNPHKSGLTGTIDGFKRDVVVAVLIWVAVSMLVGFMQISGMIAVLSIALNMVIFFLAIKFEIFVNITNFFWIFAGIALVFAVLTLSLVIGLNRQMLVTLLATLTGTSLSVIISVIVLRLTNDQGMHYEALSYATQAPKELFLAATLLGSLGAVMDESTDIVATLFQLKEEQPMISPKELFKSGREVGQSIMGPLINVLFLIFIADIFPLAVLYFRTTNTIGYTFSWTMALGVVQTLISGIGIVIAIPVASFFASRLIKGGDAS</sequence>
<keyword evidence="1" id="KW-0472">Membrane</keyword>
<feature type="transmembrane region" description="Helical" evidence="1">
    <location>
        <begin position="123"/>
        <end position="140"/>
    </location>
</feature>
<organism evidence="2 3">
    <name type="scientific">Dellaglioa algida DSM 15638</name>
    <dbReference type="NCBI Taxonomy" id="1423719"/>
    <lineage>
        <taxon>Bacteria</taxon>
        <taxon>Bacillati</taxon>
        <taxon>Bacillota</taxon>
        <taxon>Bacilli</taxon>
        <taxon>Lactobacillales</taxon>
        <taxon>Lactobacillaceae</taxon>
        <taxon>Dellaglioa</taxon>
    </lineage>
</organism>
<feature type="transmembrane region" description="Helical" evidence="1">
    <location>
        <begin position="173"/>
        <end position="193"/>
    </location>
</feature>
<name>A0A0R1HHA0_9LACO</name>
<feature type="transmembrane region" description="Helical" evidence="1">
    <location>
        <begin position="6"/>
        <end position="25"/>
    </location>
</feature>
<dbReference type="RefSeq" id="WP_057973964.1">
    <property type="nucleotide sequence ID" value="NZ_AZDI01000003.1"/>
</dbReference>
<keyword evidence="3" id="KW-1185">Reference proteome</keyword>
<feature type="transmembrane region" description="Helical" evidence="1">
    <location>
        <begin position="146"/>
        <end position="166"/>
    </location>
</feature>
<dbReference type="STRING" id="1423719.FC66_GL000894"/>
<keyword evidence="1" id="KW-0812">Transmembrane</keyword>
<dbReference type="OrthoDB" id="5753718at2"/>
<dbReference type="AlphaFoldDB" id="A0A0R1HHA0"/>
<reference evidence="2 3" key="1">
    <citation type="journal article" date="2015" name="Genome Announc.">
        <title>Expanding the biotechnology potential of lactobacilli through comparative genomics of 213 strains and associated genera.</title>
        <authorList>
            <person name="Sun Z."/>
            <person name="Harris H.M."/>
            <person name="McCann A."/>
            <person name="Guo C."/>
            <person name="Argimon S."/>
            <person name="Zhang W."/>
            <person name="Yang X."/>
            <person name="Jeffery I.B."/>
            <person name="Cooney J.C."/>
            <person name="Kagawa T.F."/>
            <person name="Liu W."/>
            <person name="Song Y."/>
            <person name="Salvetti E."/>
            <person name="Wrobel A."/>
            <person name="Rasinkangas P."/>
            <person name="Parkhill J."/>
            <person name="Rea M.C."/>
            <person name="O'Sullivan O."/>
            <person name="Ritari J."/>
            <person name="Douillard F.P."/>
            <person name="Paul Ross R."/>
            <person name="Yang R."/>
            <person name="Briner A.E."/>
            <person name="Felis G.E."/>
            <person name="de Vos W.M."/>
            <person name="Barrangou R."/>
            <person name="Klaenhammer T.R."/>
            <person name="Caufield P.W."/>
            <person name="Cui Y."/>
            <person name="Zhang H."/>
            <person name="O'Toole P.W."/>
        </authorList>
    </citation>
    <scope>NUCLEOTIDE SEQUENCE [LARGE SCALE GENOMIC DNA]</scope>
    <source>
        <strain evidence="2 3">DSM 15638</strain>
    </source>
</reference>
<dbReference type="InterPro" id="IPR012507">
    <property type="entry name" value="YibE_F"/>
</dbReference>
<dbReference type="EMBL" id="AZDI01000003">
    <property type="protein sequence ID" value="KRK45934.1"/>
    <property type="molecule type" value="Genomic_DNA"/>
</dbReference>